<gene>
    <name evidence="2" type="ORF">AAFF_G00019670</name>
</gene>
<feature type="region of interest" description="Disordered" evidence="1">
    <location>
        <begin position="1"/>
        <end position="99"/>
    </location>
</feature>
<accession>A0AAD7WH40</accession>
<feature type="compositionally biased region" description="Basic and acidic residues" evidence="1">
    <location>
        <begin position="51"/>
        <end position="73"/>
    </location>
</feature>
<organism evidence="2 3">
    <name type="scientific">Aldrovandia affinis</name>
    <dbReference type="NCBI Taxonomy" id="143900"/>
    <lineage>
        <taxon>Eukaryota</taxon>
        <taxon>Metazoa</taxon>
        <taxon>Chordata</taxon>
        <taxon>Craniata</taxon>
        <taxon>Vertebrata</taxon>
        <taxon>Euteleostomi</taxon>
        <taxon>Actinopterygii</taxon>
        <taxon>Neopterygii</taxon>
        <taxon>Teleostei</taxon>
        <taxon>Notacanthiformes</taxon>
        <taxon>Halosauridae</taxon>
        <taxon>Aldrovandia</taxon>
    </lineage>
</organism>
<dbReference type="EMBL" id="JAINUG010000107">
    <property type="protein sequence ID" value="KAJ8396390.1"/>
    <property type="molecule type" value="Genomic_DNA"/>
</dbReference>
<protein>
    <submittedName>
        <fullName evidence="2">Uncharacterized protein</fullName>
    </submittedName>
</protein>
<feature type="compositionally biased region" description="Polar residues" evidence="1">
    <location>
        <begin position="11"/>
        <end position="24"/>
    </location>
</feature>
<proteinExistence type="predicted"/>
<evidence type="ECO:0000313" key="2">
    <source>
        <dbReference type="EMBL" id="KAJ8396390.1"/>
    </source>
</evidence>
<evidence type="ECO:0000313" key="3">
    <source>
        <dbReference type="Proteomes" id="UP001221898"/>
    </source>
</evidence>
<comment type="caution">
    <text evidence="2">The sequence shown here is derived from an EMBL/GenBank/DDBJ whole genome shotgun (WGS) entry which is preliminary data.</text>
</comment>
<reference evidence="2" key="1">
    <citation type="journal article" date="2023" name="Science">
        <title>Genome structures resolve the early diversification of teleost fishes.</title>
        <authorList>
            <person name="Parey E."/>
            <person name="Louis A."/>
            <person name="Montfort J."/>
            <person name="Bouchez O."/>
            <person name="Roques C."/>
            <person name="Iampietro C."/>
            <person name="Lluch J."/>
            <person name="Castinel A."/>
            <person name="Donnadieu C."/>
            <person name="Desvignes T."/>
            <person name="Floi Bucao C."/>
            <person name="Jouanno E."/>
            <person name="Wen M."/>
            <person name="Mejri S."/>
            <person name="Dirks R."/>
            <person name="Jansen H."/>
            <person name="Henkel C."/>
            <person name="Chen W.J."/>
            <person name="Zahm M."/>
            <person name="Cabau C."/>
            <person name="Klopp C."/>
            <person name="Thompson A.W."/>
            <person name="Robinson-Rechavi M."/>
            <person name="Braasch I."/>
            <person name="Lecointre G."/>
            <person name="Bobe J."/>
            <person name="Postlethwait J.H."/>
            <person name="Berthelot C."/>
            <person name="Roest Crollius H."/>
            <person name="Guiguen Y."/>
        </authorList>
    </citation>
    <scope>NUCLEOTIDE SEQUENCE</scope>
    <source>
        <strain evidence="2">NC1722</strain>
    </source>
</reference>
<feature type="compositionally biased region" description="Basic residues" evidence="1">
    <location>
        <begin position="74"/>
        <end position="83"/>
    </location>
</feature>
<keyword evidence="3" id="KW-1185">Reference proteome</keyword>
<name>A0AAD7WH40_9TELE</name>
<evidence type="ECO:0000256" key="1">
    <source>
        <dbReference type="SAM" id="MobiDB-lite"/>
    </source>
</evidence>
<sequence length="235" mass="26581">MVTVPAGGSTAGQRQDGTECTTTLKHQRRTRRIKDPATPRCRRLPLSAWLRSEREPDWGEGRVGEKKEKEKEKKREKRKKKRAQGSAGFPLQRSPRPRFFRAFNSDGRRMNIYQILSKLKLTKWSQESTSAEEDVTASEQARALFCLRTYHRDAREVGCRLAVISHSCPQVPGPHPSSDRSALARHPAGFPGPIYIRLSRRLCNSNPTLIWSVCGPARVQGRDSEHGGCRLTPDL</sequence>
<dbReference type="AlphaFoldDB" id="A0AAD7WH40"/>
<dbReference type="Proteomes" id="UP001221898">
    <property type="component" value="Unassembled WGS sequence"/>
</dbReference>